<evidence type="ECO:0000256" key="1">
    <source>
        <dbReference type="SAM" id="MobiDB-lite"/>
    </source>
</evidence>
<feature type="region of interest" description="Disordered" evidence="1">
    <location>
        <begin position="171"/>
        <end position="230"/>
    </location>
</feature>
<keyword evidence="2" id="KW-1185">Reference proteome</keyword>
<dbReference type="Proteomes" id="UP000887574">
    <property type="component" value="Unplaced"/>
</dbReference>
<sequence>MLNELGACVPTLDGLPQGQIGWTRIFELWNIRHAYIWIQGRHPSNGRPGMSAPPAPIRVHHNGGNRPSVPPSSAKIPSSTPLFASMFGISRHKKQNSAPLQTNTTNLPSEYYMDENSNGLQGSYTNGHQKSGTYTSAFHPVGKPPTAVASHSNNHSGLSNNHINRRQSIGGGVEEKQQSTSFFQRLTRRKTPVSISTPSSPASARKHFFSFGSSDNHNRSASNKPVVSKEDVPLANNTRPKSAIPNPQQQQLSFAQRIKLHKGMRTTGKVPFEFMQSSKSQGQLAAQKRQQKDALKREKAFSADALNQMDPVYLTEALLAIGDVQPIVARSIPKHTVLIDDPKKTEERLRRDCLYEDEFYDKMLADSVLVCDLLQTHLSDCIAGVRAKTPTALSSPFTSPPQTPNMSRSQSSQPLFVGNGHVATGRSISTISSGVSPVPVAPNPPHGGRSISSVSSANYGIGYGWKAGALGQFPIGGGTMASTPLRSGMNLATRNGWPSKELLAHLSIPSLVDLLADRLLSIASDDNNDALKSALVSRYMSGFHAGYLRAASRRNCQTSGAGSQQENHKNHVKYYILLS</sequence>
<name>A0A915ED99_9BILA</name>
<accession>A0A915ED99</accession>
<organism evidence="2 3">
    <name type="scientific">Ditylenchus dipsaci</name>
    <dbReference type="NCBI Taxonomy" id="166011"/>
    <lineage>
        <taxon>Eukaryota</taxon>
        <taxon>Metazoa</taxon>
        <taxon>Ecdysozoa</taxon>
        <taxon>Nematoda</taxon>
        <taxon>Chromadorea</taxon>
        <taxon>Rhabditida</taxon>
        <taxon>Tylenchina</taxon>
        <taxon>Tylenchomorpha</taxon>
        <taxon>Sphaerularioidea</taxon>
        <taxon>Anguinidae</taxon>
        <taxon>Anguininae</taxon>
        <taxon>Ditylenchus</taxon>
    </lineage>
</organism>
<feature type="compositionally biased region" description="Polar residues" evidence="1">
    <location>
        <begin position="211"/>
        <end position="225"/>
    </location>
</feature>
<protein>
    <submittedName>
        <fullName evidence="3">Uncharacterized protein</fullName>
    </submittedName>
</protein>
<proteinExistence type="predicted"/>
<evidence type="ECO:0000313" key="2">
    <source>
        <dbReference type="Proteomes" id="UP000887574"/>
    </source>
</evidence>
<feature type="compositionally biased region" description="Polar residues" evidence="1">
    <location>
        <begin position="193"/>
        <end position="202"/>
    </location>
</feature>
<dbReference type="WBParaSite" id="jg4074">
    <property type="protein sequence ID" value="jg4074"/>
    <property type="gene ID" value="jg4074"/>
</dbReference>
<dbReference type="AlphaFoldDB" id="A0A915ED99"/>
<reference evidence="3" key="1">
    <citation type="submission" date="2022-11" db="UniProtKB">
        <authorList>
            <consortium name="WormBaseParasite"/>
        </authorList>
    </citation>
    <scope>IDENTIFICATION</scope>
</reference>
<evidence type="ECO:0000313" key="3">
    <source>
        <dbReference type="WBParaSite" id="jg4074"/>
    </source>
</evidence>
<feature type="region of interest" description="Disordered" evidence="1">
    <location>
        <begin position="392"/>
        <end position="412"/>
    </location>
</feature>
<feature type="region of interest" description="Disordered" evidence="1">
    <location>
        <begin position="43"/>
        <end position="77"/>
    </location>
</feature>